<feature type="chain" id="PRO_5017359827" evidence="2">
    <location>
        <begin position="22"/>
        <end position="69"/>
    </location>
</feature>
<keyword evidence="3" id="KW-0946">Virion</keyword>
<keyword evidence="1" id="KW-1133">Transmembrane helix</keyword>
<evidence type="ECO:0000256" key="2">
    <source>
        <dbReference type="SAM" id="SignalP"/>
    </source>
</evidence>
<feature type="transmembrane region" description="Helical" evidence="1">
    <location>
        <begin position="37"/>
        <end position="59"/>
    </location>
</feature>
<protein>
    <submittedName>
        <fullName evidence="3">Phage coat protein</fullName>
    </submittedName>
</protein>
<gene>
    <name evidence="3" type="ORF">DZ860_06510</name>
</gene>
<keyword evidence="3" id="KW-0167">Capsid protein</keyword>
<dbReference type="AlphaFoldDB" id="A0A3A6QJP7"/>
<keyword evidence="4" id="KW-1185">Reference proteome</keyword>
<evidence type="ECO:0000313" key="4">
    <source>
        <dbReference type="Proteomes" id="UP000273252"/>
    </source>
</evidence>
<comment type="caution">
    <text evidence="3">The sequence shown here is derived from an EMBL/GenBank/DDBJ whole genome shotgun (WGS) entry which is preliminary data.</text>
</comment>
<proteinExistence type="predicted"/>
<evidence type="ECO:0000313" key="3">
    <source>
        <dbReference type="EMBL" id="RJX72805.1"/>
    </source>
</evidence>
<dbReference type="Proteomes" id="UP000273252">
    <property type="component" value="Unassembled WGS sequence"/>
</dbReference>
<evidence type="ECO:0000256" key="1">
    <source>
        <dbReference type="SAM" id="Phobius"/>
    </source>
</evidence>
<keyword evidence="1" id="KW-0472">Membrane</keyword>
<feature type="signal peptide" evidence="2">
    <location>
        <begin position="1"/>
        <end position="21"/>
    </location>
</feature>
<keyword evidence="1" id="KW-0812">Transmembrane</keyword>
<dbReference type="RefSeq" id="WP_120030129.1">
    <property type="nucleotide sequence ID" value="NZ_QVMU01000004.1"/>
</dbReference>
<keyword evidence="2" id="KW-0732">Signal</keyword>
<reference evidence="3 4" key="1">
    <citation type="submission" date="2018-08" db="EMBL/GenBank/DDBJ databases">
        <title>Vibrio isolated from the Eastern China Marginal Seas.</title>
        <authorList>
            <person name="Li Y."/>
        </authorList>
    </citation>
    <scope>NUCLEOTIDE SEQUENCE [LARGE SCALE GENOMIC DNA]</scope>
    <source>
        <strain evidence="3 4">BEI233</strain>
    </source>
</reference>
<dbReference type="EMBL" id="QVMU01000004">
    <property type="protein sequence ID" value="RJX72805.1"/>
    <property type="molecule type" value="Genomic_DNA"/>
</dbReference>
<name>A0A3A6QJP7_9VIBR</name>
<accession>A0A3A6QJP7</accession>
<organism evidence="3 4">
    <name type="scientific">Vibrio sinensis</name>
    <dbReference type="NCBI Taxonomy" id="2302434"/>
    <lineage>
        <taxon>Bacteria</taxon>
        <taxon>Pseudomonadati</taxon>
        <taxon>Pseudomonadota</taxon>
        <taxon>Gammaproteobacteria</taxon>
        <taxon>Vibrionales</taxon>
        <taxon>Vibrionaceae</taxon>
        <taxon>Vibrio</taxon>
    </lineage>
</organism>
<sequence>MKIKNLVVGASLAVLGAPAFATAGALDSIWAAVDLSGISTQVIAVGVIAVGIAVAFKAITLAKRAVGKA</sequence>